<keyword evidence="10 17" id="KW-0762">Sugar transport</keyword>
<evidence type="ECO:0000256" key="9">
    <source>
        <dbReference type="ARBA" id="ARBA00022490"/>
    </source>
</evidence>
<comment type="caution">
    <text evidence="21">The sequence shown here is derived from an EMBL/GenBank/DDBJ whole genome shotgun (WGS) entry which is preliminary data.</text>
</comment>
<comment type="function">
    <text evidence="3 17">General (non sugar-specific) component of the phosphoenolpyruvate-dependent sugar phosphotransferase system (sugar PTS). This major carbohydrate active-transport system catalyzes the phosphorylation of incoming sugar substrates concomitantly with their translocation across the cell membrane. Enzyme I transfers the phosphoryl group from phosphoenolpyruvate (PEP) to the phosphoryl carrier protein (HPr).</text>
</comment>
<evidence type="ECO:0000256" key="1">
    <source>
        <dbReference type="ARBA" id="ARBA00000683"/>
    </source>
</evidence>
<comment type="subcellular location">
    <subcellularLocation>
        <location evidence="4 17">Cytoplasm</location>
    </subcellularLocation>
</comment>
<proteinExistence type="inferred from homology"/>
<dbReference type="InterPro" id="IPR008279">
    <property type="entry name" value="PEP-util_enz_mobile_dom"/>
</dbReference>
<evidence type="ECO:0000256" key="2">
    <source>
        <dbReference type="ARBA" id="ARBA00001946"/>
    </source>
</evidence>
<name>A0ABW4CF59_9LACO</name>
<dbReference type="EMBL" id="JBHTOC010000005">
    <property type="protein sequence ID" value="MFD1429427.1"/>
    <property type="molecule type" value="Genomic_DNA"/>
</dbReference>
<accession>A0ABW4CF59</accession>
<evidence type="ECO:0000256" key="11">
    <source>
        <dbReference type="ARBA" id="ARBA00022679"/>
    </source>
</evidence>
<dbReference type="PRINTS" id="PR01736">
    <property type="entry name" value="PHPHTRNFRASE"/>
</dbReference>
<dbReference type="NCBIfam" id="TIGR01417">
    <property type="entry name" value="PTS_I_fam"/>
    <property type="match status" value="1"/>
</dbReference>
<dbReference type="EC" id="2.7.3.9" evidence="6 17"/>
<dbReference type="PANTHER" id="PTHR46244">
    <property type="entry name" value="PHOSPHOENOLPYRUVATE-PROTEIN PHOSPHOTRANSFERASE"/>
    <property type="match status" value="1"/>
</dbReference>
<keyword evidence="22" id="KW-1185">Reference proteome</keyword>
<dbReference type="RefSeq" id="WP_203626912.1">
    <property type="nucleotide sequence ID" value="NZ_BOLQ01000009.1"/>
</dbReference>
<keyword evidence="8 17" id="KW-0813">Transport</keyword>
<evidence type="ECO:0000259" key="19">
    <source>
        <dbReference type="Pfam" id="PF02896"/>
    </source>
</evidence>
<evidence type="ECO:0000256" key="14">
    <source>
        <dbReference type="ARBA" id="ARBA00022777"/>
    </source>
</evidence>
<keyword evidence="13 17" id="KW-0479">Metal-binding</keyword>
<evidence type="ECO:0000256" key="6">
    <source>
        <dbReference type="ARBA" id="ARBA00012232"/>
    </source>
</evidence>
<evidence type="ECO:0000256" key="3">
    <source>
        <dbReference type="ARBA" id="ARBA00002728"/>
    </source>
</evidence>
<dbReference type="InterPro" id="IPR024692">
    <property type="entry name" value="PTS_EI"/>
</dbReference>
<dbReference type="PROSITE" id="PS00742">
    <property type="entry name" value="PEP_ENZYMES_2"/>
    <property type="match status" value="1"/>
</dbReference>
<evidence type="ECO:0000256" key="5">
    <source>
        <dbReference type="ARBA" id="ARBA00007837"/>
    </source>
</evidence>
<evidence type="ECO:0000256" key="7">
    <source>
        <dbReference type="ARBA" id="ARBA00016544"/>
    </source>
</evidence>
<gene>
    <name evidence="21" type="primary">ptsP</name>
    <name evidence="21" type="ORF">ACFQ4P_04075</name>
</gene>
<evidence type="ECO:0000256" key="10">
    <source>
        <dbReference type="ARBA" id="ARBA00022597"/>
    </source>
</evidence>
<comment type="similarity">
    <text evidence="5 17">Belongs to the PEP-utilizing enzyme family.</text>
</comment>
<dbReference type="Gene3D" id="3.50.30.10">
    <property type="entry name" value="Phosphohistidine domain"/>
    <property type="match status" value="1"/>
</dbReference>
<feature type="domain" description="PEP-utilising enzyme C-terminal" evidence="19">
    <location>
        <begin position="252"/>
        <end position="542"/>
    </location>
</feature>
<keyword evidence="15 17" id="KW-0460">Magnesium</keyword>
<comment type="cofactor">
    <cofactor evidence="2 17">
        <name>Mg(2+)</name>
        <dbReference type="ChEBI" id="CHEBI:18420"/>
    </cofactor>
</comment>
<dbReference type="InterPro" id="IPR006318">
    <property type="entry name" value="PTS_EI-like"/>
</dbReference>
<dbReference type="GO" id="GO:0008965">
    <property type="term" value="F:phosphoenolpyruvate-protein phosphotransferase activity"/>
    <property type="evidence" value="ECO:0007669"/>
    <property type="project" value="UniProtKB-EC"/>
</dbReference>
<feature type="domain" description="PEP-utilising enzyme mobile" evidence="18">
    <location>
        <begin position="155"/>
        <end position="227"/>
    </location>
</feature>
<protein>
    <recommendedName>
        <fullName evidence="7 17">Phosphoenolpyruvate-protein phosphotransferase</fullName>
        <ecNumber evidence="6 17">2.7.3.9</ecNumber>
    </recommendedName>
    <alternativeName>
        <fullName evidence="16 17">Phosphotransferase system, enzyme I</fullName>
    </alternativeName>
</protein>
<dbReference type="PIRSF" id="PIRSF000732">
    <property type="entry name" value="PTS_enzyme_I"/>
    <property type="match status" value="1"/>
</dbReference>
<dbReference type="InterPro" id="IPR036637">
    <property type="entry name" value="Phosphohistidine_dom_sf"/>
</dbReference>
<evidence type="ECO:0000313" key="21">
    <source>
        <dbReference type="EMBL" id="MFD1429427.1"/>
    </source>
</evidence>
<keyword evidence="14 17" id="KW-0418">Kinase</keyword>
<sequence>MTKSLKGIAASDGIATAKAYLLVQPDLSFSQTSIQDPEKEIDRLHKALSQSNDELQIIRDKAAKSLGEEEAQVFDAHMMILADPEFAGAIENKIKDDKINAEGALKSVSDMFIATFEAMTDNAYMQERAADIRDVTKRILAHLLGRVLPNPALIDEEVILVAHDLTPSDTAQLDKNFVKAFVTDIGGRTAHSAIMARSLEIPAIVGTDSITTSVEAGEMVTVNGLTGEVTIDPSEAQIAQAQADADAFAKQKAEWQLLKTAASVTADGKHFDVAANIGTPKDLDGVLANGAEGIGLYRTEFLYMDSAELPTEDDQFEAYKKVLETMNPKPVVVRTMDIGGDKHLPYLPLPDEQNPFLGYRAIRISLDRQDIFRTQLRALLRASAFGNLRIMFPMIATIQEFEAAKKVFLEEKDNLVKAGVKVSDSIQLGIMIEIPAAAVLADQFAKHVDFFSIGTNDLIQYTMAADRGNDRVSYLYQPYNPSILRLIKHVIDSAHKEGKWAGMCGEAAGDPIMVPLLLGLGLDEYSMSATSVLRVRSLMKKLSTADMAEMAEKALNDSISNDENKALVEKYTAAK</sequence>
<dbReference type="Pfam" id="PF05524">
    <property type="entry name" value="PEP-utilisers_N"/>
    <property type="match status" value="1"/>
</dbReference>
<dbReference type="PANTHER" id="PTHR46244:SF3">
    <property type="entry name" value="PHOSPHOENOLPYRUVATE-PROTEIN PHOSPHOTRANSFERASE"/>
    <property type="match status" value="1"/>
</dbReference>
<evidence type="ECO:0000259" key="18">
    <source>
        <dbReference type="Pfam" id="PF00391"/>
    </source>
</evidence>
<dbReference type="InterPro" id="IPR008731">
    <property type="entry name" value="PTS_EIN"/>
</dbReference>
<evidence type="ECO:0000259" key="20">
    <source>
        <dbReference type="Pfam" id="PF05524"/>
    </source>
</evidence>
<dbReference type="InterPro" id="IPR036618">
    <property type="entry name" value="PtsI_HPr-bd_sf"/>
</dbReference>
<dbReference type="InterPro" id="IPR018274">
    <property type="entry name" value="PEP_util_AS"/>
</dbReference>
<dbReference type="InterPro" id="IPR040442">
    <property type="entry name" value="Pyrv_kinase-like_dom_sf"/>
</dbReference>
<evidence type="ECO:0000256" key="4">
    <source>
        <dbReference type="ARBA" id="ARBA00004496"/>
    </source>
</evidence>
<dbReference type="Pfam" id="PF00391">
    <property type="entry name" value="PEP-utilizers"/>
    <property type="match status" value="1"/>
</dbReference>
<dbReference type="SUPFAM" id="SSF52009">
    <property type="entry name" value="Phosphohistidine domain"/>
    <property type="match status" value="1"/>
</dbReference>
<evidence type="ECO:0000256" key="8">
    <source>
        <dbReference type="ARBA" id="ARBA00022448"/>
    </source>
</evidence>
<dbReference type="Gene3D" id="1.10.274.10">
    <property type="entry name" value="PtsI, HPr-binding domain"/>
    <property type="match status" value="1"/>
</dbReference>
<evidence type="ECO:0000256" key="16">
    <source>
        <dbReference type="ARBA" id="ARBA00033235"/>
    </source>
</evidence>
<evidence type="ECO:0000256" key="13">
    <source>
        <dbReference type="ARBA" id="ARBA00022723"/>
    </source>
</evidence>
<dbReference type="SUPFAM" id="SSF47831">
    <property type="entry name" value="Enzyme I of the PEP:sugar phosphotransferase system HPr-binding (sub)domain"/>
    <property type="match status" value="1"/>
</dbReference>
<evidence type="ECO:0000256" key="17">
    <source>
        <dbReference type="PIRNR" id="PIRNR000732"/>
    </source>
</evidence>
<dbReference type="InterPro" id="IPR015813">
    <property type="entry name" value="Pyrv/PenolPyrv_kinase-like_dom"/>
</dbReference>
<keyword evidence="9 17" id="KW-0963">Cytoplasm</keyword>
<reference evidence="22" key="1">
    <citation type="journal article" date="2019" name="Int. J. Syst. Evol. Microbiol.">
        <title>The Global Catalogue of Microorganisms (GCM) 10K type strain sequencing project: providing services to taxonomists for standard genome sequencing and annotation.</title>
        <authorList>
            <consortium name="The Broad Institute Genomics Platform"/>
            <consortium name="The Broad Institute Genome Sequencing Center for Infectious Disease"/>
            <person name="Wu L."/>
            <person name="Ma J."/>
        </authorList>
    </citation>
    <scope>NUCLEOTIDE SEQUENCE [LARGE SCALE GENOMIC DNA]</scope>
    <source>
        <strain evidence="22">CCM 8980</strain>
    </source>
</reference>
<dbReference type="InterPro" id="IPR050499">
    <property type="entry name" value="PEP-utilizing_PTS_enzyme"/>
</dbReference>
<evidence type="ECO:0000256" key="12">
    <source>
        <dbReference type="ARBA" id="ARBA00022683"/>
    </source>
</evidence>
<dbReference type="Gene3D" id="3.20.20.60">
    <property type="entry name" value="Phosphoenolpyruvate-binding domains"/>
    <property type="match status" value="1"/>
</dbReference>
<organism evidence="21 22">
    <name type="scientific">Lacticaseibacillus mingshuiensis</name>
    <dbReference type="NCBI Taxonomy" id="2799574"/>
    <lineage>
        <taxon>Bacteria</taxon>
        <taxon>Bacillati</taxon>
        <taxon>Bacillota</taxon>
        <taxon>Bacilli</taxon>
        <taxon>Lactobacillales</taxon>
        <taxon>Lactobacillaceae</taxon>
        <taxon>Lacticaseibacillus</taxon>
    </lineage>
</organism>
<evidence type="ECO:0000313" key="22">
    <source>
        <dbReference type="Proteomes" id="UP001597196"/>
    </source>
</evidence>
<keyword evidence="12 17" id="KW-0598">Phosphotransferase system</keyword>
<dbReference type="InterPro" id="IPR023151">
    <property type="entry name" value="PEP_util_CS"/>
</dbReference>
<comment type="catalytic activity">
    <reaction evidence="1 17">
        <text>L-histidyl-[protein] + phosphoenolpyruvate = N(pros)-phospho-L-histidyl-[protein] + pyruvate</text>
        <dbReference type="Rhea" id="RHEA:23880"/>
        <dbReference type="Rhea" id="RHEA-COMP:9745"/>
        <dbReference type="Rhea" id="RHEA-COMP:9746"/>
        <dbReference type="ChEBI" id="CHEBI:15361"/>
        <dbReference type="ChEBI" id="CHEBI:29979"/>
        <dbReference type="ChEBI" id="CHEBI:58702"/>
        <dbReference type="ChEBI" id="CHEBI:64837"/>
        <dbReference type="EC" id="2.7.3.9"/>
    </reaction>
</comment>
<dbReference type="Proteomes" id="UP001597196">
    <property type="component" value="Unassembled WGS sequence"/>
</dbReference>
<keyword evidence="11 17" id="KW-0808">Transferase</keyword>
<evidence type="ECO:0000256" key="15">
    <source>
        <dbReference type="ARBA" id="ARBA00022842"/>
    </source>
</evidence>
<dbReference type="SUPFAM" id="SSF51621">
    <property type="entry name" value="Phosphoenolpyruvate/pyruvate domain"/>
    <property type="match status" value="1"/>
</dbReference>
<dbReference type="Pfam" id="PF02896">
    <property type="entry name" value="PEP-utilizers_C"/>
    <property type="match status" value="1"/>
</dbReference>
<dbReference type="PROSITE" id="PS00370">
    <property type="entry name" value="PEP_ENZYMES_PHOS_SITE"/>
    <property type="match status" value="1"/>
</dbReference>
<dbReference type="InterPro" id="IPR000121">
    <property type="entry name" value="PEP_util_C"/>
</dbReference>
<feature type="domain" description="Phosphotransferase system enzyme I N-terminal" evidence="20">
    <location>
        <begin position="6"/>
        <end position="128"/>
    </location>
</feature>